<dbReference type="PANTHER" id="PTHR33930">
    <property type="entry name" value="ALKYL HYDROPEROXIDE REDUCTASE AHPD"/>
    <property type="match status" value="1"/>
</dbReference>
<accession>A0AAE4SCY0</accession>
<organism evidence="3 4">
    <name type="scientific">Methanolapillus africanus</name>
    <dbReference type="NCBI Taxonomy" id="3028297"/>
    <lineage>
        <taxon>Archaea</taxon>
        <taxon>Methanobacteriati</taxon>
        <taxon>Methanobacteriota</taxon>
        <taxon>Stenosarchaea group</taxon>
        <taxon>Methanomicrobia</taxon>
        <taxon>Methanosarcinales</taxon>
        <taxon>Methanosarcinaceae</taxon>
        <taxon>Methanolapillus</taxon>
    </lineage>
</organism>
<proteinExistence type="predicted"/>
<dbReference type="Gene3D" id="1.20.1290.10">
    <property type="entry name" value="AhpD-like"/>
    <property type="match status" value="1"/>
</dbReference>
<sequence>MSNVSNNFQVFMEESGDVGKAFMDLTTRAAEASALDQKTEELAYIAVLAALRMTSGLTFHVKMAKAAGATREEIKSAVLVGLPAAGLVVTEAFALALKSYDE</sequence>
<evidence type="ECO:0000256" key="1">
    <source>
        <dbReference type="SAM" id="Phobius"/>
    </source>
</evidence>
<protein>
    <recommendedName>
        <fullName evidence="2">Carboxymuconolactone decarboxylase-like domain-containing protein</fullName>
    </recommendedName>
</protein>
<dbReference type="PANTHER" id="PTHR33930:SF2">
    <property type="entry name" value="BLR3452 PROTEIN"/>
    <property type="match status" value="1"/>
</dbReference>
<keyword evidence="4" id="KW-1185">Reference proteome</keyword>
<keyword evidence="1" id="KW-1133">Transmembrane helix</keyword>
<name>A0AAE4SCY0_9EURY</name>
<dbReference type="InterPro" id="IPR029032">
    <property type="entry name" value="AhpD-like"/>
</dbReference>
<dbReference type="EMBL" id="JAWDKD010000002">
    <property type="protein sequence ID" value="MDV0446199.1"/>
    <property type="molecule type" value="Genomic_DNA"/>
</dbReference>
<dbReference type="Pfam" id="PF02627">
    <property type="entry name" value="CMD"/>
    <property type="match status" value="1"/>
</dbReference>
<dbReference type="SUPFAM" id="SSF69118">
    <property type="entry name" value="AhpD-like"/>
    <property type="match status" value="1"/>
</dbReference>
<dbReference type="GO" id="GO:0051920">
    <property type="term" value="F:peroxiredoxin activity"/>
    <property type="evidence" value="ECO:0007669"/>
    <property type="project" value="InterPro"/>
</dbReference>
<feature type="domain" description="Carboxymuconolactone decarboxylase-like" evidence="2">
    <location>
        <begin position="17"/>
        <end position="96"/>
    </location>
</feature>
<comment type="caution">
    <text evidence="3">The sequence shown here is derived from an EMBL/GenBank/DDBJ whole genome shotgun (WGS) entry which is preliminary data.</text>
</comment>
<dbReference type="InterPro" id="IPR003779">
    <property type="entry name" value="CMD-like"/>
</dbReference>
<reference evidence="3" key="1">
    <citation type="submission" date="2023-06" db="EMBL/GenBank/DDBJ databases">
        <title>Genome sequence of Methanosarcinaceae archaeon Ag5.</title>
        <authorList>
            <person name="Protasov E."/>
            <person name="Platt K."/>
            <person name="Poehlein A."/>
            <person name="Daniel R."/>
            <person name="Brune A."/>
        </authorList>
    </citation>
    <scope>NUCLEOTIDE SEQUENCE</scope>
    <source>
        <strain evidence="3">Ag5</strain>
    </source>
</reference>
<evidence type="ECO:0000313" key="3">
    <source>
        <dbReference type="EMBL" id="MDV0446199.1"/>
    </source>
</evidence>
<evidence type="ECO:0000313" key="4">
    <source>
        <dbReference type="Proteomes" id="UP001271789"/>
    </source>
</evidence>
<keyword evidence="1" id="KW-0812">Transmembrane</keyword>
<feature type="transmembrane region" description="Helical" evidence="1">
    <location>
        <begin position="42"/>
        <end position="64"/>
    </location>
</feature>
<evidence type="ECO:0000259" key="2">
    <source>
        <dbReference type="Pfam" id="PF02627"/>
    </source>
</evidence>
<dbReference type="RefSeq" id="WP_338098582.1">
    <property type="nucleotide sequence ID" value="NZ_JAWDKD010000002.1"/>
</dbReference>
<dbReference type="Proteomes" id="UP001271789">
    <property type="component" value="Unassembled WGS sequence"/>
</dbReference>
<keyword evidence="1" id="KW-0472">Membrane</keyword>
<feature type="transmembrane region" description="Helical" evidence="1">
    <location>
        <begin position="76"/>
        <end position="97"/>
    </location>
</feature>
<dbReference type="AlphaFoldDB" id="A0AAE4SCY0"/>
<gene>
    <name evidence="3" type="ORF">MsAg5_00250</name>
</gene>